<evidence type="ECO:0000256" key="3">
    <source>
        <dbReference type="ARBA" id="ARBA00023163"/>
    </source>
</evidence>
<evidence type="ECO:0000256" key="1">
    <source>
        <dbReference type="ARBA" id="ARBA00023015"/>
    </source>
</evidence>
<dbReference type="Pfam" id="PF02311">
    <property type="entry name" value="AraC_binding"/>
    <property type="match status" value="1"/>
</dbReference>
<dbReference type="PROSITE" id="PS01124">
    <property type="entry name" value="HTH_ARAC_FAMILY_2"/>
    <property type="match status" value="1"/>
</dbReference>
<dbReference type="SMART" id="SM00342">
    <property type="entry name" value="HTH_ARAC"/>
    <property type="match status" value="1"/>
</dbReference>
<dbReference type="GO" id="GO:0003700">
    <property type="term" value="F:DNA-binding transcription factor activity"/>
    <property type="evidence" value="ECO:0007669"/>
    <property type="project" value="InterPro"/>
</dbReference>
<keyword evidence="2" id="KW-0238">DNA-binding</keyword>
<dbReference type="EMBL" id="AYXT01000010">
    <property type="protein sequence ID" value="ETF02003.1"/>
    <property type="molecule type" value="Genomic_DNA"/>
</dbReference>
<gene>
    <name evidence="5" type="ORF">W822_14660</name>
</gene>
<dbReference type="OrthoDB" id="2536004at2"/>
<dbReference type="InterPro" id="IPR018060">
    <property type="entry name" value="HTH_AraC"/>
</dbReference>
<accession>V8QRN4</accession>
<organism evidence="5 6">
    <name type="scientific">Advenella kashmirensis W13003</name>
    <dbReference type="NCBI Taxonomy" id="1424334"/>
    <lineage>
        <taxon>Bacteria</taxon>
        <taxon>Pseudomonadati</taxon>
        <taxon>Pseudomonadota</taxon>
        <taxon>Betaproteobacteria</taxon>
        <taxon>Burkholderiales</taxon>
        <taxon>Alcaligenaceae</taxon>
    </lineage>
</organism>
<dbReference type="CDD" id="cd06124">
    <property type="entry name" value="cupin_NimR-like_N"/>
    <property type="match status" value="1"/>
</dbReference>
<dbReference type="SUPFAM" id="SSF46689">
    <property type="entry name" value="Homeodomain-like"/>
    <property type="match status" value="1"/>
</dbReference>
<reference evidence="5 6" key="1">
    <citation type="journal article" date="2014" name="Genome Announc.">
        <title>Draft Genome Sequence of Advenella kashmirensis Strain W13003, a Polycyclic Aromatic Hydrocarbon-Degrading Bacterium.</title>
        <authorList>
            <person name="Wang X."/>
            <person name="Jin D."/>
            <person name="Zhou L."/>
            <person name="Wu L."/>
            <person name="An W."/>
            <person name="Zhao L."/>
        </authorList>
    </citation>
    <scope>NUCLEOTIDE SEQUENCE [LARGE SCALE GENOMIC DNA]</scope>
    <source>
        <strain evidence="5 6">W13003</strain>
    </source>
</reference>
<protein>
    <submittedName>
        <fullName evidence="5">AraC family transcriptional regulator</fullName>
    </submittedName>
</protein>
<dbReference type="eggNOG" id="COG2207">
    <property type="taxonomic scope" value="Bacteria"/>
</dbReference>
<dbReference type="HOGENOM" id="CLU_000445_87_4_4"/>
<dbReference type="InterPro" id="IPR003313">
    <property type="entry name" value="AraC-bd"/>
</dbReference>
<keyword evidence="6" id="KW-1185">Reference proteome</keyword>
<evidence type="ECO:0000313" key="6">
    <source>
        <dbReference type="Proteomes" id="UP000018733"/>
    </source>
</evidence>
<dbReference type="InterPro" id="IPR011051">
    <property type="entry name" value="RmlC_Cupin_sf"/>
</dbReference>
<dbReference type="PANTHER" id="PTHR11019">
    <property type="entry name" value="HTH-TYPE TRANSCRIPTIONAL REGULATOR NIMR"/>
    <property type="match status" value="1"/>
</dbReference>
<dbReference type="Pfam" id="PF12833">
    <property type="entry name" value="HTH_18"/>
    <property type="match status" value="1"/>
</dbReference>
<evidence type="ECO:0000256" key="2">
    <source>
        <dbReference type="ARBA" id="ARBA00023125"/>
    </source>
</evidence>
<dbReference type="InterPro" id="IPR009057">
    <property type="entry name" value="Homeodomain-like_sf"/>
</dbReference>
<dbReference type="AlphaFoldDB" id="V8QRN4"/>
<dbReference type="Proteomes" id="UP000018733">
    <property type="component" value="Unassembled WGS sequence"/>
</dbReference>
<dbReference type="GO" id="GO:0043565">
    <property type="term" value="F:sequence-specific DNA binding"/>
    <property type="evidence" value="ECO:0007669"/>
    <property type="project" value="InterPro"/>
</dbReference>
<evidence type="ECO:0000259" key="4">
    <source>
        <dbReference type="PROSITE" id="PS01124"/>
    </source>
</evidence>
<dbReference type="PANTHER" id="PTHR11019:SF159">
    <property type="entry name" value="TRANSCRIPTIONAL REGULATOR-RELATED"/>
    <property type="match status" value="1"/>
</dbReference>
<dbReference type="PATRIC" id="fig|1424334.3.peg.2947"/>
<name>V8QRN4_9BURK</name>
<dbReference type="STRING" id="1424334.W822_14660"/>
<comment type="caution">
    <text evidence="5">The sequence shown here is derived from an EMBL/GenBank/DDBJ whole genome shotgun (WGS) entry which is preliminary data.</text>
</comment>
<dbReference type="Gene3D" id="1.10.10.60">
    <property type="entry name" value="Homeodomain-like"/>
    <property type="match status" value="2"/>
</dbReference>
<dbReference type="PROSITE" id="PS00041">
    <property type="entry name" value="HTH_ARAC_FAMILY_1"/>
    <property type="match status" value="1"/>
</dbReference>
<keyword evidence="3" id="KW-0804">Transcription</keyword>
<keyword evidence="1" id="KW-0805">Transcription regulation</keyword>
<sequence length="275" mass="30468">MRASSPDQPAKSCEPDAMAASDLPVTGVAMHYPQGHVVPIHQHQHGHLIYASQGLLRVEAETGQWLVPPTSAVWLRPEVTHRLVIPVALQAHGLFVHKDICANLPATDCVVQVSGLLREIITQLTCVNYAVPISRRTHLLGELLLEELSTPSALPFHLPWPQDAPIQNVCYKLMGDPSHPSTAGDWASMLAIGEKTFHRRFVKSTGMTFGKWRQQLRLMSSLAQLMQGAPITQVALNSGYDSHSAYATAFKKQFRQSPSEFIQRYRNTNAVKLQT</sequence>
<evidence type="ECO:0000313" key="5">
    <source>
        <dbReference type="EMBL" id="ETF02003.1"/>
    </source>
</evidence>
<dbReference type="InterPro" id="IPR018062">
    <property type="entry name" value="HTH_AraC-typ_CS"/>
</dbReference>
<proteinExistence type="predicted"/>
<dbReference type="SUPFAM" id="SSF51182">
    <property type="entry name" value="RmlC-like cupins"/>
    <property type="match status" value="1"/>
</dbReference>
<feature type="domain" description="HTH araC/xylS-type" evidence="4">
    <location>
        <begin position="167"/>
        <end position="264"/>
    </location>
</feature>